<gene>
    <name evidence="2" type="ORF">LTLLF_194055</name>
</gene>
<evidence type="ECO:0000313" key="2">
    <source>
        <dbReference type="EMBL" id="KAH0501959.1"/>
    </source>
</evidence>
<proteinExistence type="predicted"/>
<reference evidence="2" key="1">
    <citation type="submission" date="2020-03" db="EMBL/GenBank/DDBJ databases">
        <title>Studies in the Genomics of Life Span.</title>
        <authorList>
            <person name="Glass D."/>
        </authorList>
    </citation>
    <scope>NUCLEOTIDE SEQUENCE</scope>
    <source>
        <strain evidence="2">LTLLF</strain>
        <tissue evidence="2">Muscle</tissue>
    </source>
</reference>
<protein>
    <submittedName>
        <fullName evidence="2">Transmembrane emp24 domain-containing protein 10</fullName>
    </submittedName>
</protein>
<dbReference type="EMBL" id="JAATJU010026293">
    <property type="protein sequence ID" value="KAH0501959.1"/>
    <property type="molecule type" value="Genomic_DNA"/>
</dbReference>
<evidence type="ECO:0000313" key="3">
    <source>
        <dbReference type="Proteomes" id="UP000710432"/>
    </source>
</evidence>
<name>A0A8J6FYZ5_MICOH</name>
<accession>A0A8J6FYZ5</accession>
<evidence type="ECO:0000256" key="1">
    <source>
        <dbReference type="SAM" id="MobiDB-lite"/>
    </source>
</evidence>
<feature type="region of interest" description="Disordered" evidence="1">
    <location>
        <begin position="78"/>
        <end position="103"/>
    </location>
</feature>
<keyword evidence="2" id="KW-0812">Transmembrane</keyword>
<organism evidence="2 3">
    <name type="scientific">Microtus ochrogaster</name>
    <name type="common">Prairie vole</name>
    <dbReference type="NCBI Taxonomy" id="79684"/>
    <lineage>
        <taxon>Eukaryota</taxon>
        <taxon>Metazoa</taxon>
        <taxon>Chordata</taxon>
        <taxon>Craniata</taxon>
        <taxon>Vertebrata</taxon>
        <taxon>Euteleostomi</taxon>
        <taxon>Mammalia</taxon>
        <taxon>Eutheria</taxon>
        <taxon>Euarchontoglires</taxon>
        <taxon>Glires</taxon>
        <taxon>Rodentia</taxon>
        <taxon>Myomorpha</taxon>
        <taxon>Muroidea</taxon>
        <taxon>Cricetidae</taxon>
        <taxon>Arvicolinae</taxon>
        <taxon>Microtus</taxon>
    </lineage>
</organism>
<dbReference type="Proteomes" id="UP000710432">
    <property type="component" value="Unassembled WGS sequence"/>
</dbReference>
<feature type="non-terminal residue" evidence="2">
    <location>
        <position position="1"/>
    </location>
</feature>
<dbReference type="AlphaFoldDB" id="A0A8J6FYZ5"/>
<keyword evidence="2" id="KW-0472">Membrane</keyword>
<sequence length="135" mass="15197">NHILSRSGHTLFFTAASGKFAFATEDYGVFDKCFEIQGTGQRSDQPDPRHETCSGVKNEKEVLKMEKLELSHQRQRFATQKACEKQPRVVLPTEGSEGEMQEGVYKPQRPTLRHHHACDLAGPPALLLQGQEVKH</sequence>
<comment type="caution">
    <text evidence="2">The sequence shown here is derived from an EMBL/GenBank/DDBJ whole genome shotgun (WGS) entry which is preliminary data.</text>
</comment>